<reference evidence="1" key="1">
    <citation type="journal article" date="2015" name="Nature">
        <title>Complex archaea that bridge the gap between prokaryotes and eukaryotes.</title>
        <authorList>
            <person name="Spang A."/>
            <person name="Saw J.H."/>
            <person name="Jorgensen S.L."/>
            <person name="Zaremba-Niedzwiedzka K."/>
            <person name="Martijn J."/>
            <person name="Lind A.E."/>
            <person name="van Eijk R."/>
            <person name="Schleper C."/>
            <person name="Guy L."/>
            <person name="Ettema T.J."/>
        </authorList>
    </citation>
    <scope>NUCLEOTIDE SEQUENCE</scope>
</reference>
<evidence type="ECO:0000313" key="1">
    <source>
        <dbReference type="EMBL" id="KKN12091.1"/>
    </source>
</evidence>
<name>A0A0F9QFW2_9ZZZZ</name>
<protein>
    <recommendedName>
        <fullName evidence="2">Apea-like HEPN domain-containing protein</fullName>
    </recommendedName>
</protein>
<gene>
    <name evidence="1" type="ORF">LCGC14_1020000</name>
</gene>
<dbReference type="EMBL" id="LAZR01004068">
    <property type="protein sequence ID" value="KKN12091.1"/>
    <property type="molecule type" value="Genomic_DNA"/>
</dbReference>
<sequence length="487" mass="58750">MAKIKELLELIWEFFQYFYQNKNLRKNIFSQSRGKKFLLELYNNPNIAKFQWNYESNGIMHNLLEHHYIPTFLKKITRLAINYKIDKTLVYSSSVLKELFEERYNVLEKDVLLSDSFHYTIYIPVFRVYFPKEKKKIKFDAKHRLLDISEIDEPFEVKNFKDIPKSWDRSKHSEANGGLIAEYEITKRIRNDNPYEAKYHPIMPYSTYSRYNLLHDKVVSIYEFFLCYGNQHDLYQCTFSDQFFVKLPPFSSTFEDISKFHTYSGFPADKSYISFDRLEYIDWVDLWRKHYNWFFESFYAEDPLENDTIIFRYALEVLRTIKNIQDARIKDFLLITILESLIIHNKLKTLTNSPDNSNSWPVAVTFVKLSEEEKNFWQHIFQVKYPLKIPLKTFKTREDLKKLIISCFRYRNKIAHADIGNMDKLILEPKNLKHPNSNAPDSHELELLIFRHFPYLIIFILRIWLKYKITSGSSWKNYLLSLFKKTN</sequence>
<proteinExistence type="predicted"/>
<accession>A0A0F9QFW2</accession>
<evidence type="ECO:0008006" key="2">
    <source>
        <dbReference type="Google" id="ProtNLM"/>
    </source>
</evidence>
<organism evidence="1">
    <name type="scientific">marine sediment metagenome</name>
    <dbReference type="NCBI Taxonomy" id="412755"/>
    <lineage>
        <taxon>unclassified sequences</taxon>
        <taxon>metagenomes</taxon>
        <taxon>ecological metagenomes</taxon>
    </lineage>
</organism>
<comment type="caution">
    <text evidence="1">The sequence shown here is derived from an EMBL/GenBank/DDBJ whole genome shotgun (WGS) entry which is preliminary data.</text>
</comment>
<dbReference type="AlphaFoldDB" id="A0A0F9QFW2"/>